<dbReference type="EMBL" id="MU551622">
    <property type="protein sequence ID" value="KAI5622238.1"/>
    <property type="molecule type" value="Genomic_DNA"/>
</dbReference>
<dbReference type="PANTHER" id="PTHR20859:SF94">
    <property type="entry name" value="CYTOKINE RECEPTOR FAMILY MEMBER B7"/>
    <property type="match status" value="1"/>
</dbReference>
<comment type="caution">
    <text evidence="5">The sequence shown here is derived from an EMBL/GenBank/DDBJ whole genome shotgun (WGS) entry which is preliminary data.</text>
</comment>
<keyword evidence="1" id="KW-0472">Membrane</keyword>
<keyword evidence="2" id="KW-0732">Signal</keyword>
<dbReference type="Pfam" id="PF01108">
    <property type="entry name" value="Tissue_fac"/>
    <property type="match status" value="1"/>
</dbReference>
<dbReference type="GO" id="GO:0004896">
    <property type="term" value="F:cytokine receptor activity"/>
    <property type="evidence" value="ECO:0007669"/>
    <property type="project" value="TreeGrafter"/>
</dbReference>
<sequence length="542" mass="60864">MDRNLLVSTLLMLLYLTTYTSGEMIPENVTLHMWEGNVTITWDPPQENPGNYLYQVQLNKYIDTLGEWQNVSHCNLLKATICNIGYLSAVSNFRVRVGLLTTQNNISWSVKRRINIRKSQLFAPTFTLSSTSYSVRVKIQRKQILEEIFPYNVQYTVYLWPEGQEKQTLKMTNDNTDDDGEMTFSSLKPLQVYCVLVEVQSTSSSTNSTVHCIKLPLDVTLITCFILLGLFCMTVFLILFICFLRRPRKMPSALNLFVNVWKPMIIKSDEVETVTDKGWTFITNTMGTKQIAEFTEESKERRESLDSGVSIEQLQLSVSSAKIVENIDDVQVDSGCESLKETEVSGSTRGVTRQFSTHELHCSGKNEGTGDSGLGLVHHEVSGFLEGEDTALLSKVLVGDGYRSQSPASVDVQNDLDSNMAAPSAGYRSGQVTCMCSDHEYCIWCKCKNPFTEVCQPVCQSQTDIGQTDDCSSVSSRYKIKSLMQTVNLLHMEDPVTEPTLPDINCTDSSLNLLSCPLLLQKEQKQDSLMTFTLDTVELTFS</sequence>
<feature type="chain" id="PRO_5042049863" evidence="2">
    <location>
        <begin position="23"/>
        <end position="542"/>
    </location>
</feature>
<name>A0AAD5ASQ3_SILAS</name>
<keyword evidence="6" id="KW-1185">Reference proteome</keyword>
<organism evidence="5 6">
    <name type="scientific">Silurus asotus</name>
    <name type="common">Amur catfish</name>
    <name type="synonym">Parasilurus asotus</name>
    <dbReference type="NCBI Taxonomy" id="30991"/>
    <lineage>
        <taxon>Eukaryota</taxon>
        <taxon>Metazoa</taxon>
        <taxon>Chordata</taxon>
        <taxon>Craniata</taxon>
        <taxon>Vertebrata</taxon>
        <taxon>Euteleostomi</taxon>
        <taxon>Actinopterygii</taxon>
        <taxon>Neopterygii</taxon>
        <taxon>Teleostei</taxon>
        <taxon>Ostariophysi</taxon>
        <taxon>Siluriformes</taxon>
        <taxon>Siluridae</taxon>
        <taxon>Silurus</taxon>
    </lineage>
</organism>
<dbReference type="GO" id="GO:0005886">
    <property type="term" value="C:plasma membrane"/>
    <property type="evidence" value="ECO:0007669"/>
    <property type="project" value="TreeGrafter"/>
</dbReference>
<proteinExistence type="predicted"/>
<protein>
    <submittedName>
        <fullName evidence="5">Interleukin 10 receptor, alpha</fullName>
    </submittedName>
</protein>
<dbReference type="InterPro" id="IPR013783">
    <property type="entry name" value="Ig-like_fold"/>
</dbReference>
<keyword evidence="1" id="KW-1133">Transmembrane helix</keyword>
<dbReference type="InterPro" id="IPR036116">
    <property type="entry name" value="FN3_sf"/>
</dbReference>
<dbReference type="Pfam" id="PF09294">
    <property type="entry name" value="Interfer-bind"/>
    <property type="match status" value="1"/>
</dbReference>
<evidence type="ECO:0000313" key="5">
    <source>
        <dbReference type="EMBL" id="KAI5622238.1"/>
    </source>
</evidence>
<dbReference type="Proteomes" id="UP001205998">
    <property type="component" value="Unassembled WGS sequence"/>
</dbReference>
<feature type="domain" description="Interferon/interleukin receptor" evidence="4">
    <location>
        <begin position="120"/>
        <end position="215"/>
    </location>
</feature>
<dbReference type="AlphaFoldDB" id="A0AAD5ASQ3"/>
<evidence type="ECO:0000256" key="2">
    <source>
        <dbReference type="SAM" id="SignalP"/>
    </source>
</evidence>
<keyword evidence="5" id="KW-0675">Receptor</keyword>
<dbReference type="InterPro" id="IPR050650">
    <property type="entry name" value="Type-II_Cytokine-TF_Rcpt"/>
</dbReference>
<reference evidence="5" key="1">
    <citation type="submission" date="2018-07" db="EMBL/GenBank/DDBJ databases">
        <title>Comparative genomics of catfishes provides insights into carnivory and benthic adaptation.</title>
        <authorList>
            <person name="Zhang Y."/>
            <person name="Wang D."/>
            <person name="Peng Z."/>
            <person name="Zheng S."/>
            <person name="Shao F."/>
            <person name="Tao W."/>
        </authorList>
    </citation>
    <scope>NUCLEOTIDE SEQUENCE</scope>
    <source>
        <strain evidence="5">Chongqing</strain>
    </source>
</reference>
<feature type="domain" description="Fibronectin type-III" evidence="3">
    <location>
        <begin position="5"/>
        <end position="84"/>
    </location>
</feature>
<evidence type="ECO:0000256" key="1">
    <source>
        <dbReference type="SAM" id="Phobius"/>
    </source>
</evidence>
<evidence type="ECO:0000313" key="6">
    <source>
        <dbReference type="Proteomes" id="UP001205998"/>
    </source>
</evidence>
<gene>
    <name evidence="5" type="ORF">C0J50_18205</name>
</gene>
<feature type="transmembrane region" description="Helical" evidence="1">
    <location>
        <begin position="219"/>
        <end position="244"/>
    </location>
</feature>
<feature type="signal peptide" evidence="2">
    <location>
        <begin position="1"/>
        <end position="22"/>
    </location>
</feature>
<dbReference type="Gene3D" id="2.60.40.10">
    <property type="entry name" value="Immunoglobulins"/>
    <property type="match status" value="1"/>
</dbReference>
<dbReference type="PANTHER" id="PTHR20859">
    <property type="entry name" value="INTERFERON/INTERLEUKIN RECEPTOR"/>
    <property type="match status" value="1"/>
</dbReference>
<dbReference type="InterPro" id="IPR003961">
    <property type="entry name" value="FN3_dom"/>
</dbReference>
<keyword evidence="1" id="KW-0812">Transmembrane</keyword>
<dbReference type="InterPro" id="IPR015373">
    <property type="entry name" value="Interferon/interleukin_rcp_dom"/>
</dbReference>
<dbReference type="SUPFAM" id="SSF49265">
    <property type="entry name" value="Fibronectin type III"/>
    <property type="match status" value="2"/>
</dbReference>
<accession>A0AAD5ASQ3</accession>
<evidence type="ECO:0000259" key="4">
    <source>
        <dbReference type="Pfam" id="PF09294"/>
    </source>
</evidence>
<evidence type="ECO:0000259" key="3">
    <source>
        <dbReference type="Pfam" id="PF01108"/>
    </source>
</evidence>